<name>A0AAD4XS46_9MAGN</name>
<organism evidence="1 2">
    <name type="scientific">Papaver atlanticum</name>
    <dbReference type="NCBI Taxonomy" id="357466"/>
    <lineage>
        <taxon>Eukaryota</taxon>
        <taxon>Viridiplantae</taxon>
        <taxon>Streptophyta</taxon>
        <taxon>Embryophyta</taxon>
        <taxon>Tracheophyta</taxon>
        <taxon>Spermatophyta</taxon>
        <taxon>Magnoliopsida</taxon>
        <taxon>Ranunculales</taxon>
        <taxon>Papaveraceae</taxon>
        <taxon>Papaveroideae</taxon>
        <taxon>Papaver</taxon>
    </lineage>
</organism>
<dbReference type="EMBL" id="JAJJMB010005364">
    <property type="protein sequence ID" value="KAI3939449.1"/>
    <property type="molecule type" value="Genomic_DNA"/>
</dbReference>
<feature type="non-terminal residue" evidence="1">
    <location>
        <position position="75"/>
    </location>
</feature>
<accession>A0AAD4XS46</accession>
<sequence length="75" mass="8616">MRFLLQDTRKLFKKWLIWEGLGLLTTTAIFQGKSGPVRSSRAVGMVRLLQALPNRSIIGLTVRRSYLRVRSLTRS</sequence>
<dbReference type="AlphaFoldDB" id="A0AAD4XS46"/>
<comment type="caution">
    <text evidence="1">The sequence shown here is derived from an EMBL/GenBank/DDBJ whole genome shotgun (WGS) entry which is preliminary data.</text>
</comment>
<evidence type="ECO:0000313" key="2">
    <source>
        <dbReference type="Proteomes" id="UP001202328"/>
    </source>
</evidence>
<keyword evidence="2" id="KW-1185">Reference proteome</keyword>
<reference evidence="1" key="1">
    <citation type="submission" date="2022-04" db="EMBL/GenBank/DDBJ databases">
        <title>A functionally conserved STORR gene fusion in Papaver species that diverged 16.8 million years ago.</title>
        <authorList>
            <person name="Catania T."/>
        </authorList>
    </citation>
    <scope>NUCLEOTIDE SEQUENCE</scope>
    <source>
        <strain evidence="1">S-188037</strain>
    </source>
</reference>
<protein>
    <submittedName>
        <fullName evidence="1">Uncharacterized protein</fullName>
    </submittedName>
</protein>
<proteinExistence type="predicted"/>
<dbReference type="Proteomes" id="UP001202328">
    <property type="component" value="Unassembled WGS sequence"/>
</dbReference>
<evidence type="ECO:0000313" key="1">
    <source>
        <dbReference type="EMBL" id="KAI3939449.1"/>
    </source>
</evidence>
<gene>
    <name evidence="1" type="ORF">MKW98_022317</name>
</gene>